<accession>A0A7J7MMX0</accession>
<dbReference type="EMBL" id="JACGCM010001377">
    <property type="protein sequence ID" value="KAF6156154.1"/>
    <property type="molecule type" value="Genomic_DNA"/>
</dbReference>
<organism evidence="2 3">
    <name type="scientific">Kingdonia uniflora</name>
    <dbReference type="NCBI Taxonomy" id="39325"/>
    <lineage>
        <taxon>Eukaryota</taxon>
        <taxon>Viridiplantae</taxon>
        <taxon>Streptophyta</taxon>
        <taxon>Embryophyta</taxon>
        <taxon>Tracheophyta</taxon>
        <taxon>Spermatophyta</taxon>
        <taxon>Magnoliopsida</taxon>
        <taxon>Ranunculales</taxon>
        <taxon>Circaeasteraceae</taxon>
        <taxon>Kingdonia</taxon>
    </lineage>
</organism>
<dbReference type="AlphaFoldDB" id="A0A7J7MMX0"/>
<evidence type="ECO:0000256" key="1">
    <source>
        <dbReference type="SAM" id="MobiDB-lite"/>
    </source>
</evidence>
<proteinExistence type="predicted"/>
<gene>
    <name evidence="2" type="ORF">GIB67_024124</name>
</gene>
<feature type="region of interest" description="Disordered" evidence="1">
    <location>
        <begin position="70"/>
        <end position="90"/>
    </location>
</feature>
<comment type="caution">
    <text evidence="2">The sequence shown here is derived from an EMBL/GenBank/DDBJ whole genome shotgun (WGS) entry which is preliminary data.</text>
</comment>
<evidence type="ECO:0000313" key="2">
    <source>
        <dbReference type="EMBL" id="KAF6156154.1"/>
    </source>
</evidence>
<reference evidence="2 3" key="1">
    <citation type="journal article" date="2020" name="IScience">
        <title>Genome Sequencing of the Endangered Kingdonia uniflora (Circaeasteraceae, Ranunculales) Reveals Potential Mechanisms of Evolutionary Specialization.</title>
        <authorList>
            <person name="Sun Y."/>
            <person name="Deng T."/>
            <person name="Zhang A."/>
            <person name="Moore M.J."/>
            <person name="Landis J.B."/>
            <person name="Lin N."/>
            <person name="Zhang H."/>
            <person name="Zhang X."/>
            <person name="Huang J."/>
            <person name="Zhang X."/>
            <person name="Sun H."/>
            <person name="Wang H."/>
        </authorList>
    </citation>
    <scope>NUCLEOTIDE SEQUENCE [LARGE SCALE GENOMIC DNA]</scope>
    <source>
        <strain evidence="2">TB1705</strain>
        <tissue evidence="2">Leaf</tissue>
    </source>
</reference>
<keyword evidence="3" id="KW-1185">Reference proteome</keyword>
<dbReference type="Proteomes" id="UP000541444">
    <property type="component" value="Unassembled WGS sequence"/>
</dbReference>
<name>A0A7J7MMX0_9MAGN</name>
<protein>
    <submittedName>
        <fullName evidence="2">Uncharacterized protein</fullName>
    </submittedName>
</protein>
<sequence length="215" mass="23905">MNFKGGFDCDLINEGFDSSSLYHLLITKALVCVYCLIDIICLLAELERDADDEKEDGGVGLKWSISSSTIEDEEDGGVGSEGSVSSSTVEDEEFTNFTAIEILLQFYVTSTEDQQELQNVVEAFEDRNSMTLKESLRIPDSNIIDDIKSKLSAKKDNSFYQSRRDASSFKGSGEGNMKEKHGLNVSDWEMCTLDTIGENKEVVSFLGFKSVFSFL</sequence>
<evidence type="ECO:0000313" key="3">
    <source>
        <dbReference type="Proteomes" id="UP000541444"/>
    </source>
</evidence>